<name>A0ACB8QKV0_9AGAM</name>
<reference evidence="1" key="1">
    <citation type="submission" date="2021-02" db="EMBL/GenBank/DDBJ databases">
        <authorList>
            <consortium name="DOE Joint Genome Institute"/>
            <person name="Ahrendt S."/>
            <person name="Looney B.P."/>
            <person name="Miyauchi S."/>
            <person name="Morin E."/>
            <person name="Drula E."/>
            <person name="Courty P.E."/>
            <person name="Chicoki N."/>
            <person name="Fauchery L."/>
            <person name="Kohler A."/>
            <person name="Kuo A."/>
            <person name="Labutti K."/>
            <person name="Pangilinan J."/>
            <person name="Lipzen A."/>
            <person name="Riley R."/>
            <person name="Andreopoulos W."/>
            <person name="He G."/>
            <person name="Johnson J."/>
            <person name="Barry K.W."/>
            <person name="Grigoriev I.V."/>
            <person name="Nagy L."/>
            <person name="Hibbett D."/>
            <person name="Henrissat B."/>
            <person name="Matheny P.B."/>
            <person name="Labbe J."/>
            <person name="Martin F."/>
        </authorList>
    </citation>
    <scope>NUCLEOTIDE SEQUENCE</scope>
    <source>
        <strain evidence="1">EC-137</strain>
    </source>
</reference>
<evidence type="ECO:0000313" key="2">
    <source>
        <dbReference type="Proteomes" id="UP000814128"/>
    </source>
</evidence>
<sequence length="489" mass="52797">MKDPFLVDVFDPGDPANPLNWSRGLRWFYTAVSCVLVLSATCSSAAPSNLLDAIRAEFSFSDEVGSLVVAMFVAGYCVGPLLWGPLSEQFGRRPIFLLTFLSYTGFQIGCALAPNIALLILFRFLSGVFAAAPLTNSGAVTADLWEPATRSKAMTLFSAAPFGGPALGPIVAGWIAVSGADWRWLFWALAMFSGVCLLLVLLCLPETYAPVLLARKAARIRKDTGDARYRAPLETSSAPLAQRANRVLATPFRVLFREPVLIALTIYMSFVYGCLYITFEAYPIVFSRDHHLNAGVSGLMFIPVGAGGVLGCLSFLALYKYAPHAPPETHLSAARVGAPLYAASFFWFGWTSFSSISFWAPMMAGGLLGFGTALIFLSLVNYIVDMYLFVAASALAAVTVSRSIFAAVFPLFATRMFTALTPRWAATVLGCVALLMVPIPFVLVRYGPYLRSRSRFAPPRAPVRNEEKGRKEGTAQSSGGDGVGSVDVR</sequence>
<protein>
    <submittedName>
        <fullName evidence="1">MFS general substrate transporter</fullName>
    </submittedName>
</protein>
<comment type="caution">
    <text evidence="1">The sequence shown here is derived from an EMBL/GenBank/DDBJ whole genome shotgun (WGS) entry which is preliminary data.</text>
</comment>
<accession>A0ACB8QKV0</accession>
<dbReference type="EMBL" id="MU273560">
    <property type="protein sequence ID" value="KAI0031996.1"/>
    <property type="molecule type" value="Genomic_DNA"/>
</dbReference>
<proteinExistence type="predicted"/>
<dbReference type="Proteomes" id="UP000814128">
    <property type="component" value="Unassembled WGS sequence"/>
</dbReference>
<reference evidence="1" key="2">
    <citation type="journal article" date="2022" name="New Phytol.">
        <title>Evolutionary transition to the ectomycorrhizal habit in the genomes of a hyperdiverse lineage of mushroom-forming fungi.</title>
        <authorList>
            <person name="Looney B."/>
            <person name="Miyauchi S."/>
            <person name="Morin E."/>
            <person name="Drula E."/>
            <person name="Courty P.E."/>
            <person name="Kohler A."/>
            <person name="Kuo A."/>
            <person name="LaButti K."/>
            <person name="Pangilinan J."/>
            <person name="Lipzen A."/>
            <person name="Riley R."/>
            <person name="Andreopoulos W."/>
            <person name="He G."/>
            <person name="Johnson J."/>
            <person name="Nolan M."/>
            <person name="Tritt A."/>
            <person name="Barry K.W."/>
            <person name="Grigoriev I.V."/>
            <person name="Nagy L.G."/>
            <person name="Hibbett D."/>
            <person name="Henrissat B."/>
            <person name="Matheny P.B."/>
            <person name="Labbe J."/>
            <person name="Martin F.M."/>
        </authorList>
    </citation>
    <scope>NUCLEOTIDE SEQUENCE</scope>
    <source>
        <strain evidence="1">EC-137</strain>
    </source>
</reference>
<evidence type="ECO:0000313" key="1">
    <source>
        <dbReference type="EMBL" id="KAI0031996.1"/>
    </source>
</evidence>
<organism evidence="1 2">
    <name type="scientific">Vararia minispora EC-137</name>
    <dbReference type="NCBI Taxonomy" id="1314806"/>
    <lineage>
        <taxon>Eukaryota</taxon>
        <taxon>Fungi</taxon>
        <taxon>Dikarya</taxon>
        <taxon>Basidiomycota</taxon>
        <taxon>Agaricomycotina</taxon>
        <taxon>Agaricomycetes</taxon>
        <taxon>Russulales</taxon>
        <taxon>Lachnocladiaceae</taxon>
        <taxon>Vararia</taxon>
    </lineage>
</organism>
<keyword evidence="2" id="KW-1185">Reference proteome</keyword>
<gene>
    <name evidence="1" type="ORF">K488DRAFT_50846</name>
</gene>